<dbReference type="PROSITE" id="PS50181">
    <property type="entry name" value="FBOX"/>
    <property type="match status" value="1"/>
</dbReference>
<dbReference type="EMBL" id="JH717847">
    <property type="protein sequence ID" value="EWY83169.1"/>
    <property type="molecule type" value="Genomic_DNA"/>
</dbReference>
<accession>W9HQP1</accession>
<dbReference type="Pfam" id="PF12937">
    <property type="entry name" value="F-box-like"/>
    <property type="match status" value="1"/>
</dbReference>
<dbReference type="Gene3D" id="1.20.1280.50">
    <property type="match status" value="1"/>
</dbReference>
<organism evidence="2 3">
    <name type="scientific">Fusarium oxysporum NRRL 32931</name>
    <dbReference type="NCBI Taxonomy" id="660029"/>
    <lineage>
        <taxon>Eukaryota</taxon>
        <taxon>Fungi</taxon>
        <taxon>Dikarya</taxon>
        <taxon>Ascomycota</taxon>
        <taxon>Pezizomycotina</taxon>
        <taxon>Sordariomycetes</taxon>
        <taxon>Hypocreomycetidae</taxon>
        <taxon>Hypocreales</taxon>
        <taxon>Nectriaceae</taxon>
        <taxon>Fusarium</taxon>
        <taxon>Fusarium oxysporum species complex</taxon>
    </lineage>
</organism>
<sequence length="335" mass="39115">MSFDVCCAICGVVAGSLSRRPEISRYNADLISPSGLLWLEDIRLLFEQTHFPVHATGNGEFMLFINGMAAPMNPQRYEVYEERKDGEENLLAFPVHATCIGKLRKRLGAEPLDPRLLFQVFQTYGYLPNGRAQYLNIDYYGARNFIPGPTWVVQEGAERFVTSPDSSDRLRKWFPPVQATLPRANTEADSVPRFSEPRFKLPTEIVLQIMENLSWSDILHVRCTCKALYNVPIRGTFWKVKYHRELLPLLYDVPMAEDVVSLCHLQRQKKEALQPNQTHDEDNGLCYNRQREETVLINWENLYRETYWDPTVANRRRIWRLCDQFIPRYRETGDY</sequence>
<dbReference type="OrthoDB" id="9984533at2759"/>
<dbReference type="HOGENOM" id="CLU_829095_0_0_1"/>
<dbReference type="SMART" id="SM00256">
    <property type="entry name" value="FBOX"/>
    <property type="match status" value="1"/>
</dbReference>
<dbReference type="InterPro" id="IPR036047">
    <property type="entry name" value="F-box-like_dom_sf"/>
</dbReference>
<dbReference type="CDD" id="cd09917">
    <property type="entry name" value="F-box_SF"/>
    <property type="match status" value="1"/>
</dbReference>
<dbReference type="Proteomes" id="UP000030753">
    <property type="component" value="Unassembled WGS sequence"/>
</dbReference>
<dbReference type="InterPro" id="IPR001810">
    <property type="entry name" value="F-box_dom"/>
</dbReference>
<evidence type="ECO:0000313" key="3">
    <source>
        <dbReference type="Proteomes" id="UP000030753"/>
    </source>
</evidence>
<evidence type="ECO:0000313" key="2">
    <source>
        <dbReference type="EMBL" id="EWY83169.1"/>
    </source>
</evidence>
<name>W9HQP1_FUSOX</name>
<dbReference type="SUPFAM" id="SSF81383">
    <property type="entry name" value="F-box domain"/>
    <property type="match status" value="1"/>
</dbReference>
<dbReference type="AlphaFoldDB" id="W9HQP1"/>
<gene>
    <name evidence="2" type="ORF">FOYG_13018</name>
</gene>
<evidence type="ECO:0000259" key="1">
    <source>
        <dbReference type="PROSITE" id="PS50181"/>
    </source>
</evidence>
<protein>
    <recommendedName>
        <fullName evidence="1">F-box domain-containing protein</fullName>
    </recommendedName>
</protein>
<feature type="domain" description="F-box" evidence="1">
    <location>
        <begin position="195"/>
        <end position="241"/>
    </location>
</feature>
<reference evidence="2 3" key="1">
    <citation type="submission" date="2011-06" db="EMBL/GenBank/DDBJ databases">
        <title>The Genome Sequence of Fusarium oxysporum FOSC 3-a.</title>
        <authorList>
            <consortium name="The Broad Institute Genome Sequencing Platform"/>
            <person name="Ma L.-J."/>
            <person name="Gale L.R."/>
            <person name="Schwartz D.C."/>
            <person name="Zhou S."/>
            <person name="Corby-Kistler H."/>
            <person name="Young S.K."/>
            <person name="Zeng Q."/>
            <person name="Gargeya S."/>
            <person name="Fitzgerald M."/>
            <person name="Haas B."/>
            <person name="Abouelleil A."/>
            <person name="Alvarado L."/>
            <person name="Arachchi H.M."/>
            <person name="Berlin A."/>
            <person name="Brown A."/>
            <person name="Chapman S.B."/>
            <person name="Chen Z."/>
            <person name="Dunbar C."/>
            <person name="Freedman E."/>
            <person name="Gearin G."/>
            <person name="Gellesch M."/>
            <person name="Goldberg J."/>
            <person name="Griggs A."/>
            <person name="Gujja S."/>
            <person name="Heiman D."/>
            <person name="Howarth C."/>
            <person name="Larson L."/>
            <person name="Lui A."/>
            <person name="MacDonald P.J.P."/>
            <person name="Mehta T."/>
            <person name="Montmayeur A."/>
            <person name="Murphy C."/>
            <person name="Neiman D."/>
            <person name="Pearson M."/>
            <person name="Priest M."/>
            <person name="Roberts A."/>
            <person name="Saif S."/>
            <person name="Shea T."/>
            <person name="Shenoy N."/>
            <person name="Sisk P."/>
            <person name="Stolte C."/>
            <person name="Sykes S."/>
            <person name="Wortman J."/>
            <person name="Nusbaum C."/>
            <person name="Birren B."/>
        </authorList>
    </citation>
    <scope>NUCLEOTIDE SEQUENCE [LARGE SCALE GENOMIC DNA]</scope>
    <source>
        <strain evidence="3">FOSC 3-a</strain>
    </source>
</reference>
<proteinExistence type="predicted"/>